<feature type="region of interest" description="Disordered" evidence="1">
    <location>
        <begin position="71"/>
        <end position="97"/>
    </location>
</feature>
<evidence type="ECO:0000313" key="3">
    <source>
        <dbReference type="Proteomes" id="UP001221898"/>
    </source>
</evidence>
<dbReference type="AlphaFoldDB" id="A0AAD7WEM1"/>
<protein>
    <submittedName>
        <fullName evidence="2">Uncharacterized protein</fullName>
    </submittedName>
</protein>
<comment type="caution">
    <text evidence="2">The sequence shown here is derived from an EMBL/GenBank/DDBJ whole genome shotgun (WGS) entry which is preliminary data.</text>
</comment>
<name>A0AAD7WEM1_9TELE</name>
<reference evidence="2" key="1">
    <citation type="journal article" date="2023" name="Science">
        <title>Genome structures resolve the early diversification of teleost fishes.</title>
        <authorList>
            <person name="Parey E."/>
            <person name="Louis A."/>
            <person name="Montfort J."/>
            <person name="Bouchez O."/>
            <person name="Roques C."/>
            <person name="Iampietro C."/>
            <person name="Lluch J."/>
            <person name="Castinel A."/>
            <person name="Donnadieu C."/>
            <person name="Desvignes T."/>
            <person name="Floi Bucao C."/>
            <person name="Jouanno E."/>
            <person name="Wen M."/>
            <person name="Mejri S."/>
            <person name="Dirks R."/>
            <person name="Jansen H."/>
            <person name="Henkel C."/>
            <person name="Chen W.J."/>
            <person name="Zahm M."/>
            <person name="Cabau C."/>
            <person name="Klopp C."/>
            <person name="Thompson A.W."/>
            <person name="Robinson-Rechavi M."/>
            <person name="Braasch I."/>
            <person name="Lecointre G."/>
            <person name="Bobe J."/>
            <person name="Postlethwait J.H."/>
            <person name="Berthelot C."/>
            <person name="Roest Crollius H."/>
            <person name="Guiguen Y."/>
        </authorList>
    </citation>
    <scope>NUCLEOTIDE SEQUENCE</scope>
    <source>
        <strain evidence="2">NC1722</strain>
    </source>
</reference>
<dbReference type="EMBL" id="JAINUG010000133">
    <property type="protein sequence ID" value="KAJ8393795.1"/>
    <property type="molecule type" value="Genomic_DNA"/>
</dbReference>
<keyword evidence="3" id="KW-1185">Reference proteome</keyword>
<evidence type="ECO:0000256" key="1">
    <source>
        <dbReference type="SAM" id="MobiDB-lite"/>
    </source>
</evidence>
<dbReference type="Proteomes" id="UP001221898">
    <property type="component" value="Unassembled WGS sequence"/>
</dbReference>
<accession>A0AAD7WEM1</accession>
<proteinExistence type="predicted"/>
<organism evidence="2 3">
    <name type="scientific">Aldrovandia affinis</name>
    <dbReference type="NCBI Taxonomy" id="143900"/>
    <lineage>
        <taxon>Eukaryota</taxon>
        <taxon>Metazoa</taxon>
        <taxon>Chordata</taxon>
        <taxon>Craniata</taxon>
        <taxon>Vertebrata</taxon>
        <taxon>Euteleostomi</taxon>
        <taxon>Actinopterygii</taxon>
        <taxon>Neopterygii</taxon>
        <taxon>Teleostei</taxon>
        <taxon>Notacanthiformes</taxon>
        <taxon>Halosauridae</taxon>
        <taxon>Aldrovandia</taxon>
    </lineage>
</organism>
<sequence>MGSNTQPRGETVTEAVDFTVARRGERGGAVRLEVPVATSAWYFTQCERPRIARPCLLGSGTERGEATELELHRAGQQTSKPRTFDPKTKMGLQVPIG</sequence>
<gene>
    <name evidence="2" type="ORF">AAFF_G00057100</name>
</gene>
<evidence type="ECO:0000313" key="2">
    <source>
        <dbReference type="EMBL" id="KAJ8393795.1"/>
    </source>
</evidence>